<keyword evidence="2" id="KW-1185">Reference proteome</keyword>
<evidence type="ECO:0000313" key="2">
    <source>
        <dbReference type="Proteomes" id="UP001180020"/>
    </source>
</evidence>
<accession>A0AAV9DJH6</accession>
<reference evidence="1" key="2">
    <citation type="submission" date="2023-06" db="EMBL/GenBank/DDBJ databases">
        <authorList>
            <person name="Ma L."/>
            <person name="Liu K.-W."/>
            <person name="Li Z."/>
            <person name="Hsiao Y.-Y."/>
            <person name="Qi Y."/>
            <person name="Fu T."/>
            <person name="Tang G."/>
            <person name="Zhang D."/>
            <person name="Sun W.-H."/>
            <person name="Liu D.-K."/>
            <person name="Li Y."/>
            <person name="Chen G.-Z."/>
            <person name="Liu X.-D."/>
            <person name="Liao X.-Y."/>
            <person name="Jiang Y.-T."/>
            <person name="Yu X."/>
            <person name="Hao Y."/>
            <person name="Huang J."/>
            <person name="Zhao X.-W."/>
            <person name="Ke S."/>
            <person name="Chen Y.-Y."/>
            <person name="Wu W.-L."/>
            <person name="Hsu J.-L."/>
            <person name="Lin Y.-F."/>
            <person name="Huang M.-D."/>
            <person name="Li C.-Y."/>
            <person name="Huang L."/>
            <person name="Wang Z.-W."/>
            <person name="Zhao X."/>
            <person name="Zhong W.-Y."/>
            <person name="Peng D.-H."/>
            <person name="Ahmad S."/>
            <person name="Lan S."/>
            <person name="Zhang J.-S."/>
            <person name="Tsai W.-C."/>
            <person name="Van De Peer Y."/>
            <person name="Liu Z.-J."/>
        </authorList>
    </citation>
    <scope>NUCLEOTIDE SEQUENCE</scope>
    <source>
        <strain evidence="1">CP</strain>
        <tissue evidence="1">Leaves</tissue>
    </source>
</reference>
<dbReference type="GO" id="GO:0005634">
    <property type="term" value="C:nucleus"/>
    <property type="evidence" value="ECO:0007669"/>
    <property type="project" value="TreeGrafter"/>
</dbReference>
<gene>
    <name evidence="1" type="ORF">QJS10_CPB13g01722</name>
</gene>
<comment type="caution">
    <text evidence="1">The sequence shown here is derived from an EMBL/GenBank/DDBJ whole genome shotgun (WGS) entry which is preliminary data.</text>
</comment>
<dbReference type="AlphaFoldDB" id="A0AAV9DJH6"/>
<dbReference type="Proteomes" id="UP001180020">
    <property type="component" value="Unassembled WGS sequence"/>
</dbReference>
<dbReference type="PANTHER" id="PTHR46156">
    <property type="entry name" value="CCCH ZINGC FINGER"/>
    <property type="match status" value="1"/>
</dbReference>
<evidence type="ECO:0000313" key="1">
    <source>
        <dbReference type="EMBL" id="KAK1301243.1"/>
    </source>
</evidence>
<organism evidence="1 2">
    <name type="scientific">Acorus calamus</name>
    <name type="common">Sweet flag</name>
    <dbReference type="NCBI Taxonomy" id="4465"/>
    <lineage>
        <taxon>Eukaryota</taxon>
        <taxon>Viridiplantae</taxon>
        <taxon>Streptophyta</taxon>
        <taxon>Embryophyta</taxon>
        <taxon>Tracheophyta</taxon>
        <taxon>Spermatophyta</taxon>
        <taxon>Magnoliopsida</taxon>
        <taxon>Liliopsida</taxon>
        <taxon>Acoraceae</taxon>
        <taxon>Acorus</taxon>
    </lineage>
</organism>
<dbReference type="EMBL" id="JAUJYO010000013">
    <property type="protein sequence ID" value="KAK1301243.1"/>
    <property type="molecule type" value="Genomic_DNA"/>
</dbReference>
<dbReference type="PANTHER" id="PTHR46156:SF1">
    <property type="entry name" value="ZINC FINGER CCCH DOMAIN-CONTAINING PROTEIN 3"/>
    <property type="match status" value="1"/>
</dbReference>
<sequence length="195" mass="21959">MQLVQKRGTIYTISTGGFSLRKSGVLSIGGSSLKWSKSIEKRSKKTSEEATLAVVEAERKKKEQKGSVHVNQKKVSRISCRSACGIKLNQGERIFRVGSIRYKMDSSKHTLIRIPDDQITRSDHQQGSSGQPSFVPRRLLIGNDEYDTSYITSINFHSSSVTCEILKNVITSISVLDQFEIINFDIEQICSDRQW</sequence>
<name>A0AAV9DJH6_ACOCL</name>
<proteinExistence type="predicted"/>
<protein>
    <submittedName>
        <fullName evidence="1">Zinc finger CCCH domain-containing protein 7</fullName>
    </submittedName>
</protein>
<reference evidence="1" key="1">
    <citation type="journal article" date="2023" name="Nat. Commun.">
        <title>Diploid and tetraploid genomes of Acorus and the evolution of monocots.</title>
        <authorList>
            <person name="Ma L."/>
            <person name="Liu K.W."/>
            <person name="Li Z."/>
            <person name="Hsiao Y.Y."/>
            <person name="Qi Y."/>
            <person name="Fu T."/>
            <person name="Tang G.D."/>
            <person name="Zhang D."/>
            <person name="Sun W.H."/>
            <person name="Liu D.K."/>
            <person name="Li Y."/>
            <person name="Chen G.Z."/>
            <person name="Liu X.D."/>
            <person name="Liao X.Y."/>
            <person name="Jiang Y.T."/>
            <person name="Yu X."/>
            <person name="Hao Y."/>
            <person name="Huang J."/>
            <person name="Zhao X.W."/>
            <person name="Ke S."/>
            <person name="Chen Y.Y."/>
            <person name="Wu W.L."/>
            <person name="Hsu J.L."/>
            <person name="Lin Y.F."/>
            <person name="Huang M.D."/>
            <person name="Li C.Y."/>
            <person name="Huang L."/>
            <person name="Wang Z.W."/>
            <person name="Zhao X."/>
            <person name="Zhong W.Y."/>
            <person name="Peng D.H."/>
            <person name="Ahmad S."/>
            <person name="Lan S."/>
            <person name="Zhang J.S."/>
            <person name="Tsai W.C."/>
            <person name="Van de Peer Y."/>
            <person name="Liu Z.J."/>
        </authorList>
    </citation>
    <scope>NUCLEOTIDE SEQUENCE</scope>
    <source>
        <strain evidence="1">CP</strain>
    </source>
</reference>